<protein>
    <recommendedName>
        <fullName evidence="4">Histidine kinase</fullName>
    </recommendedName>
</protein>
<dbReference type="Gene3D" id="3.40.50.2300">
    <property type="match status" value="2"/>
</dbReference>
<evidence type="ECO:0008006" key="4">
    <source>
        <dbReference type="Google" id="ProtNLM"/>
    </source>
</evidence>
<reference evidence="2 3" key="1">
    <citation type="journal article" date="2011" name="Stand. Genomic Sci.">
        <title>Draft genome sequence of Caminibacter mediatlanticus strain TB-2, an epsilonproteobacterium isolated from a deep-sea hydrothermal vent.</title>
        <authorList>
            <person name="Giovannelli D."/>
            <person name="Ferriera S."/>
            <person name="Johnson J."/>
            <person name="Kravitz S."/>
            <person name="Perez-Rodriguez I."/>
            <person name="Ricci J."/>
            <person name="O'Brien C."/>
            <person name="Voordeckers J.W."/>
            <person name="Bini E."/>
            <person name="Vetriani C."/>
        </authorList>
    </citation>
    <scope>NUCLEOTIDE SEQUENCE [LARGE SCALE GENOMIC DNA]</scope>
    <source>
        <strain evidence="2 3">TB-2</strain>
    </source>
</reference>
<evidence type="ECO:0000313" key="2">
    <source>
        <dbReference type="EMBL" id="EDM24196.1"/>
    </source>
</evidence>
<organism evidence="2 3">
    <name type="scientific">Caminibacter mediatlanticus TB-2</name>
    <dbReference type="NCBI Taxonomy" id="391592"/>
    <lineage>
        <taxon>Bacteria</taxon>
        <taxon>Pseudomonadati</taxon>
        <taxon>Campylobacterota</taxon>
        <taxon>Epsilonproteobacteria</taxon>
        <taxon>Nautiliales</taxon>
        <taxon>Nautiliaceae</taxon>
        <taxon>Caminibacter</taxon>
    </lineage>
</organism>
<dbReference type="EMBL" id="ABCJ01000001">
    <property type="protein sequence ID" value="EDM24196.1"/>
    <property type="molecule type" value="Genomic_DNA"/>
</dbReference>
<dbReference type="Proteomes" id="UP000003288">
    <property type="component" value="Unassembled WGS sequence"/>
</dbReference>
<accession>A0AAI9AIE8</accession>
<evidence type="ECO:0000256" key="1">
    <source>
        <dbReference type="SAM" id="Phobius"/>
    </source>
</evidence>
<name>A0AAI9AIE8_9BACT</name>
<evidence type="ECO:0000313" key="3">
    <source>
        <dbReference type="Proteomes" id="UP000003288"/>
    </source>
</evidence>
<keyword evidence="1" id="KW-0812">Transmembrane</keyword>
<comment type="caution">
    <text evidence="2">The sequence shown here is derived from an EMBL/GenBank/DDBJ whole genome shotgun (WGS) entry which is preliminary data.</text>
</comment>
<sequence length="570" mass="66899">MFAYKNVLILNSYSIKLPWTKNEIEGILKKIGNRDDLKIYIDFMDTKVFPPTTKRMKFFYEFLKEKYEGINFDIVITTDDNALSFIRNHYNNTLFKNSKVFFAGVNNLGLAEYLDKKIYSGVFEKKEPLTNLKFMKKVDPLLNTVYVVADNSNSAKSVFKEYMKAYEKIKNIKFVYINNQNLDEVLDVINEHPKHSMMMLLTPFSFNLQGGHINYKYSIMLLSQYFKAPIVIHTDLLADIPKSNIIGGKVTDGITQGILVGKEVLKYLNGEKMKNIGFIFEKANKMYLNVKNLEKFGVNPYSLGFKNVIYVNKPNSFYEKYKKYIISFFVILFVLLLTLVIMYAKNIQLKKYNLKIKKINESLEDKIKYAVKEISKQNKNVFDNKNELINFIVFQLKYPIIKLNEINKNCEMQKYIDYLITKIDEIEQNGINESKIISMKVELEKIINLIYHFYGKERINVNLYGNDFRVETNRVNLDIIFLSLVNELLINNYDKVFLNIFLNNKNKSLTIHHNIKNNKLSLDKLFENIGFEFKVDKNEALGLNIGNINFKDLNIFIKQKELNILEIKFV</sequence>
<keyword evidence="1" id="KW-0472">Membrane</keyword>
<dbReference type="AlphaFoldDB" id="A0AAI9AIE8"/>
<feature type="transmembrane region" description="Helical" evidence="1">
    <location>
        <begin position="324"/>
        <end position="344"/>
    </location>
</feature>
<proteinExistence type="predicted"/>
<gene>
    <name evidence="2" type="ORF">CMTB2_01733</name>
</gene>
<keyword evidence="1" id="KW-1133">Transmembrane helix</keyword>